<dbReference type="InParanoid" id="A0A2T3ASE6"/>
<dbReference type="Proteomes" id="UP000241818">
    <property type="component" value="Unassembled WGS sequence"/>
</dbReference>
<gene>
    <name evidence="1" type="ORF">M430DRAFT_22658</name>
</gene>
<dbReference type="EMBL" id="KZ679017">
    <property type="protein sequence ID" value="PSS09299.1"/>
    <property type="molecule type" value="Genomic_DNA"/>
</dbReference>
<protein>
    <submittedName>
        <fullName evidence="1">Uncharacterized protein</fullName>
    </submittedName>
</protein>
<evidence type="ECO:0000313" key="2">
    <source>
        <dbReference type="Proteomes" id="UP000241818"/>
    </source>
</evidence>
<organism evidence="1 2">
    <name type="scientific">Amorphotheca resinae ATCC 22711</name>
    <dbReference type="NCBI Taxonomy" id="857342"/>
    <lineage>
        <taxon>Eukaryota</taxon>
        <taxon>Fungi</taxon>
        <taxon>Dikarya</taxon>
        <taxon>Ascomycota</taxon>
        <taxon>Pezizomycotina</taxon>
        <taxon>Leotiomycetes</taxon>
        <taxon>Helotiales</taxon>
        <taxon>Amorphothecaceae</taxon>
        <taxon>Amorphotheca</taxon>
    </lineage>
</organism>
<accession>A0A2T3ASE6</accession>
<dbReference type="GeneID" id="36572820"/>
<dbReference type="RefSeq" id="XP_024717597.1">
    <property type="nucleotide sequence ID" value="XM_024864739.1"/>
</dbReference>
<sequence>MSHDPPTADLQKKSSCSDNQLELPTRSLSVHHRMWNLITLGANHAASLNCGVTNVCNQCRIDRKEMSGLPLTKISCLRSKTTVGLNATEPGFPGTIIYSGINPNSFQPCIDGKTIPAQPSRVGTKFLLSLSQILLKEDLHTRTIWNYVGNPHWSNCTTFLQDSSGNWLHNSSNSLSAFSQGLSRVLSAMNQIITNVSYFCSVYRAFNVAVKNQRMSILGCGEMRRSSILQRVA</sequence>
<evidence type="ECO:0000313" key="1">
    <source>
        <dbReference type="EMBL" id="PSS09299.1"/>
    </source>
</evidence>
<name>A0A2T3ASE6_AMORE</name>
<keyword evidence="2" id="KW-1185">Reference proteome</keyword>
<proteinExistence type="predicted"/>
<dbReference type="OrthoDB" id="408631at2759"/>
<dbReference type="AlphaFoldDB" id="A0A2T3ASE6"/>
<reference evidence="1 2" key="1">
    <citation type="journal article" date="2018" name="New Phytol.">
        <title>Comparative genomics and transcriptomics depict ericoid mycorrhizal fungi as versatile saprotrophs and plant mutualists.</title>
        <authorList>
            <person name="Martino E."/>
            <person name="Morin E."/>
            <person name="Grelet G.A."/>
            <person name="Kuo A."/>
            <person name="Kohler A."/>
            <person name="Daghino S."/>
            <person name="Barry K.W."/>
            <person name="Cichocki N."/>
            <person name="Clum A."/>
            <person name="Dockter R.B."/>
            <person name="Hainaut M."/>
            <person name="Kuo R.C."/>
            <person name="LaButti K."/>
            <person name="Lindahl B.D."/>
            <person name="Lindquist E.A."/>
            <person name="Lipzen A."/>
            <person name="Khouja H.R."/>
            <person name="Magnuson J."/>
            <person name="Murat C."/>
            <person name="Ohm R.A."/>
            <person name="Singer S.W."/>
            <person name="Spatafora J.W."/>
            <person name="Wang M."/>
            <person name="Veneault-Fourrey C."/>
            <person name="Henrissat B."/>
            <person name="Grigoriev I.V."/>
            <person name="Martin F.M."/>
            <person name="Perotto S."/>
        </authorList>
    </citation>
    <scope>NUCLEOTIDE SEQUENCE [LARGE SCALE GENOMIC DNA]</scope>
    <source>
        <strain evidence="1 2">ATCC 22711</strain>
    </source>
</reference>